<gene>
    <name evidence="5" type="ORF">CEXT_614971</name>
</gene>
<dbReference type="PANTHER" id="PTHR44499">
    <property type="entry name" value="JOUBERIN"/>
    <property type="match status" value="1"/>
</dbReference>
<keyword evidence="2" id="KW-0677">Repeat</keyword>
<dbReference type="GO" id="GO:0036064">
    <property type="term" value="C:ciliary basal body"/>
    <property type="evidence" value="ECO:0007669"/>
    <property type="project" value="TreeGrafter"/>
</dbReference>
<dbReference type="AlphaFoldDB" id="A0AAV4N6P4"/>
<dbReference type="SMART" id="SM00320">
    <property type="entry name" value="WD40"/>
    <property type="match status" value="3"/>
</dbReference>
<dbReference type="GO" id="GO:0044458">
    <property type="term" value="P:motile cilium assembly"/>
    <property type="evidence" value="ECO:0007669"/>
    <property type="project" value="TreeGrafter"/>
</dbReference>
<evidence type="ECO:0000313" key="5">
    <source>
        <dbReference type="EMBL" id="GIX80409.1"/>
    </source>
</evidence>
<proteinExistence type="predicted"/>
<dbReference type="PROSITE" id="PS00678">
    <property type="entry name" value="WD_REPEATS_1"/>
    <property type="match status" value="1"/>
</dbReference>
<evidence type="ECO:0000313" key="6">
    <source>
        <dbReference type="Proteomes" id="UP001054945"/>
    </source>
</evidence>
<dbReference type="EMBL" id="BPLR01003027">
    <property type="protein sequence ID" value="GIX80409.1"/>
    <property type="molecule type" value="Genomic_DNA"/>
</dbReference>
<dbReference type="InterPro" id="IPR019775">
    <property type="entry name" value="WD40_repeat_CS"/>
</dbReference>
<feature type="transmembrane region" description="Helical" evidence="4">
    <location>
        <begin position="280"/>
        <end position="296"/>
    </location>
</feature>
<feature type="repeat" description="WD" evidence="3">
    <location>
        <begin position="85"/>
        <end position="119"/>
    </location>
</feature>
<reference evidence="5 6" key="1">
    <citation type="submission" date="2021-06" db="EMBL/GenBank/DDBJ databases">
        <title>Caerostris extrusa draft genome.</title>
        <authorList>
            <person name="Kono N."/>
            <person name="Arakawa K."/>
        </authorList>
    </citation>
    <scope>NUCLEOTIDE SEQUENCE [LARGE SCALE GENOMIC DNA]</scope>
</reference>
<dbReference type="InterPro" id="IPR036322">
    <property type="entry name" value="WD40_repeat_dom_sf"/>
</dbReference>
<dbReference type="InterPro" id="IPR001680">
    <property type="entry name" value="WD40_rpt"/>
</dbReference>
<dbReference type="InterPro" id="IPR015943">
    <property type="entry name" value="WD40/YVTN_repeat-like_dom_sf"/>
</dbReference>
<accession>A0AAV4N6P4</accession>
<sequence length="297" mass="34262">MNQHINIQIKLIIYQRKSEEVKWSRKEGESYEIPLQHSLSLESSANCQILKFSSLGRLLVCGCGVLGQHFLFFYDIPSGKVIHKVLAHSDVIYDLDWSEDDENMISASADYCVKLWNIKLWKLICAFVHPSFVYSAKFQPTLKDILVTGCYDHVIRIWNYNKSAQLLQELEGHNVAVNSLCWNKKTMKLFSADSAGKIKVWKVQHQRNASKGFVNYELEKGLNFPEIKGISVDKIIIPVSGNALFLFFVVMQSLDLWIYLLEKFLYAMNLFQNLTILKDAALLVGICYFYVMTMVMY</sequence>
<organism evidence="5 6">
    <name type="scientific">Caerostris extrusa</name>
    <name type="common">Bark spider</name>
    <name type="synonym">Caerostris bankana</name>
    <dbReference type="NCBI Taxonomy" id="172846"/>
    <lineage>
        <taxon>Eukaryota</taxon>
        <taxon>Metazoa</taxon>
        <taxon>Ecdysozoa</taxon>
        <taxon>Arthropoda</taxon>
        <taxon>Chelicerata</taxon>
        <taxon>Arachnida</taxon>
        <taxon>Araneae</taxon>
        <taxon>Araneomorphae</taxon>
        <taxon>Entelegynae</taxon>
        <taxon>Araneoidea</taxon>
        <taxon>Araneidae</taxon>
        <taxon>Caerostris</taxon>
    </lineage>
</organism>
<evidence type="ECO:0000256" key="3">
    <source>
        <dbReference type="PROSITE-ProRule" id="PRU00221"/>
    </source>
</evidence>
<dbReference type="PANTHER" id="PTHR44499:SF1">
    <property type="entry name" value="JOUBERIN"/>
    <property type="match status" value="1"/>
</dbReference>
<evidence type="ECO:0000256" key="4">
    <source>
        <dbReference type="SAM" id="Phobius"/>
    </source>
</evidence>
<keyword evidence="6" id="KW-1185">Reference proteome</keyword>
<keyword evidence="4" id="KW-0472">Membrane</keyword>
<keyword evidence="4" id="KW-0812">Transmembrane</keyword>
<evidence type="ECO:0000256" key="2">
    <source>
        <dbReference type="ARBA" id="ARBA00022737"/>
    </source>
</evidence>
<keyword evidence="4" id="KW-1133">Transmembrane helix</keyword>
<dbReference type="Pfam" id="PF00400">
    <property type="entry name" value="WD40"/>
    <property type="match status" value="3"/>
</dbReference>
<protein>
    <submittedName>
        <fullName evidence="5">Uncharacterized protein</fullName>
    </submittedName>
</protein>
<feature type="transmembrane region" description="Helical" evidence="4">
    <location>
        <begin position="235"/>
        <end position="260"/>
    </location>
</feature>
<comment type="caution">
    <text evidence="5">The sequence shown here is derived from an EMBL/GenBank/DDBJ whole genome shotgun (WGS) entry which is preliminary data.</text>
</comment>
<dbReference type="Proteomes" id="UP001054945">
    <property type="component" value="Unassembled WGS sequence"/>
</dbReference>
<feature type="repeat" description="WD" evidence="3">
    <location>
        <begin position="170"/>
        <end position="211"/>
    </location>
</feature>
<dbReference type="PROSITE" id="PS50082">
    <property type="entry name" value="WD_REPEATS_2"/>
    <property type="match status" value="3"/>
</dbReference>
<dbReference type="InterPro" id="IPR052803">
    <property type="entry name" value="Cilium-Associated_Jouberin"/>
</dbReference>
<dbReference type="Gene3D" id="2.130.10.10">
    <property type="entry name" value="YVTN repeat-like/Quinoprotein amine dehydrogenase"/>
    <property type="match status" value="2"/>
</dbReference>
<keyword evidence="1 3" id="KW-0853">WD repeat</keyword>
<feature type="repeat" description="WD" evidence="3">
    <location>
        <begin position="126"/>
        <end position="168"/>
    </location>
</feature>
<name>A0AAV4N6P4_CAEEX</name>
<dbReference type="SUPFAM" id="SSF50978">
    <property type="entry name" value="WD40 repeat-like"/>
    <property type="match status" value="1"/>
</dbReference>
<evidence type="ECO:0000256" key="1">
    <source>
        <dbReference type="ARBA" id="ARBA00022574"/>
    </source>
</evidence>
<dbReference type="PROSITE" id="PS50294">
    <property type="entry name" value="WD_REPEATS_REGION"/>
    <property type="match status" value="2"/>
</dbReference>